<gene>
    <name evidence="1" type="ORF">BDM02DRAFT_3123462</name>
</gene>
<reference evidence="1" key="2">
    <citation type="journal article" date="2020" name="Nat. Commun.">
        <title>Large-scale genome sequencing of mycorrhizal fungi provides insights into the early evolution of symbiotic traits.</title>
        <authorList>
            <person name="Miyauchi S."/>
            <person name="Kiss E."/>
            <person name="Kuo A."/>
            <person name="Drula E."/>
            <person name="Kohler A."/>
            <person name="Sanchez-Garcia M."/>
            <person name="Morin E."/>
            <person name="Andreopoulos B."/>
            <person name="Barry K.W."/>
            <person name="Bonito G."/>
            <person name="Buee M."/>
            <person name="Carver A."/>
            <person name="Chen C."/>
            <person name="Cichocki N."/>
            <person name="Clum A."/>
            <person name="Culley D."/>
            <person name="Crous P.W."/>
            <person name="Fauchery L."/>
            <person name="Girlanda M."/>
            <person name="Hayes R.D."/>
            <person name="Keri Z."/>
            <person name="LaButti K."/>
            <person name="Lipzen A."/>
            <person name="Lombard V."/>
            <person name="Magnuson J."/>
            <person name="Maillard F."/>
            <person name="Murat C."/>
            <person name="Nolan M."/>
            <person name="Ohm R.A."/>
            <person name="Pangilinan J."/>
            <person name="Pereira M.F."/>
            <person name="Perotto S."/>
            <person name="Peter M."/>
            <person name="Pfister S."/>
            <person name="Riley R."/>
            <person name="Sitrit Y."/>
            <person name="Stielow J.B."/>
            <person name="Szollosi G."/>
            <person name="Zifcakova L."/>
            <person name="Stursova M."/>
            <person name="Spatafora J.W."/>
            <person name="Tedersoo L."/>
            <person name="Vaario L.M."/>
            <person name="Yamada A."/>
            <person name="Yan M."/>
            <person name="Wang P."/>
            <person name="Xu J."/>
            <person name="Bruns T."/>
            <person name="Baldrian P."/>
            <person name="Vilgalys R."/>
            <person name="Dunand C."/>
            <person name="Henrissat B."/>
            <person name="Grigoriev I.V."/>
            <person name="Hibbett D."/>
            <person name="Nagy L.G."/>
            <person name="Martin F.M."/>
        </authorList>
    </citation>
    <scope>NUCLEOTIDE SEQUENCE</scope>
    <source>
        <strain evidence="1">P2</strain>
    </source>
</reference>
<organism evidence="1 2">
    <name type="scientific">Thelephora ganbajun</name>
    <name type="common">Ganba fungus</name>
    <dbReference type="NCBI Taxonomy" id="370292"/>
    <lineage>
        <taxon>Eukaryota</taxon>
        <taxon>Fungi</taxon>
        <taxon>Dikarya</taxon>
        <taxon>Basidiomycota</taxon>
        <taxon>Agaricomycotina</taxon>
        <taxon>Agaricomycetes</taxon>
        <taxon>Thelephorales</taxon>
        <taxon>Thelephoraceae</taxon>
        <taxon>Thelephora</taxon>
    </lineage>
</organism>
<proteinExistence type="predicted"/>
<sequence length="367" mass="40675">MRLGIYTCTLFKVQHHNSLFSAFPPFSGLEAAQTTAEKLTSFQTAMIHPYSLMERDSHPESIYELLGVKVDRALIATIVEETAETINQGLSSTAASRGRSSSRTLKTKEFTKFVERVLDAAEVDITDILVALVYMRRAKAHLSIDTEQWALHRIFLGALILAHKYCNDSTLKNKSWSYSTGIFGMRDIGRMEREFLDVLDYELSFSEADLLDLHETLVPPRSPQPPVQLHPFFHSSGPVHTPRPQSGVQMSQTRRVIDKEEHEDGPVSSTSFYKTKTPATPVLGEINSSDEEPKVGTGSSDSSPEIPTSSESSSESTAATSVFSYHPHEPKPVHSENDAQRSVISRALSLARHQLISSIPKAFALST</sequence>
<reference evidence="1" key="1">
    <citation type="submission" date="2019-10" db="EMBL/GenBank/DDBJ databases">
        <authorList>
            <consortium name="DOE Joint Genome Institute"/>
            <person name="Kuo A."/>
            <person name="Miyauchi S."/>
            <person name="Kiss E."/>
            <person name="Drula E."/>
            <person name="Kohler A."/>
            <person name="Sanchez-Garcia M."/>
            <person name="Andreopoulos B."/>
            <person name="Barry K.W."/>
            <person name="Bonito G."/>
            <person name="Buee M."/>
            <person name="Carver A."/>
            <person name="Chen C."/>
            <person name="Cichocki N."/>
            <person name="Clum A."/>
            <person name="Culley D."/>
            <person name="Crous P.W."/>
            <person name="Fauchery L."/>
            <person name="Girlanda M."/>
            <person name="Hayes R."/>
            <person name="Keri Z."/>
            <person name="Labutti K."/>
            <person name="Lipzen A."/>
            <person name="Lombard V."/>
            <person name="Magnuson J."/>
            <person name="Maillard F."/>
            <person name="Morin E."/>
            <person name="Murat C."/>
            <person name="Nolan M."/>
            <person name="Ohm R."/>
            <person name="Pangilinan J."/>
            <person name="Pereira M."/>
            <person name="Perotto S."/>
            <person name="Peter M."/>
            <person name="Riley R."/>
            <person name="Sitrit Y."/>
            <person name="Stielow B."/>
            <person name="Szollosi G."/>
            <person name="Zifcakova L."/>
            <person name="Stursova M."/>
            <person name="Spatafora J.W."/>
            <person name="Tedersoo L."/>
            <person name="Vaario L.-M."/>
            <person name="Yamada A."/>
            <person name="Yan M."/>
            <person name="Wang P."/>
            <person name="Xu J."/>
            <person name="Bruns T."/>
            <person name="Baldrian P."/>
            <person name="Vilgalys R."/>
            <person name="Henrissat B."/>
            <person name="Grigoriev I.V."/>
            <person name="Hibbett D."/>
            <person name="Nagy L.G."/>
            <person name="Martin F.M."/>
        </authorList>
    </citation>
    <scope>NUCLEOTIDE SEQUENCE</scope>
    <source>
        <strain evidence="1">P2</strain>
    </source>
</reference>
<dbReference type="Proteomes" id="UP000886501">
    <property type="component" value="Unassembled WGS sequence"/>
</dbReference>
<evidence type="ECO:0000313" key="1">
    <source>
        <dbReference type="EMBL" id="KAF9643434.1"/>
    </source>
</evidence>
<dbReference type="EMBL" id="MU118225">
    <property type="protein sequence ID" value="KAF9643434.1"/>
    <property type="molecule type" value="Genomic_DNA"/>
</dbReference>
<comment type="caution">
    <text evidence="1">The sequence shown here is derived from an EMBL/GenBank/DDBJ whole genome shotgun (WGS) entry which is preliminary data.</text>
</comment>
<keyword evidence="2" id="KW-1185">Reference proteome</keyword>
<protein>
    <submittedName>
        <fullName evidence="1">Uncharacterized protein</fullName>
    </submittedName>
</protein>
<name>A0ACB6Z147_THEGA</name>
<accession>A0ACB6Z147</accession>
<evidence type="ECO:0000313" key="2">
    <source>
        <dbReference type="Proteomes" id="UP000886501"/>
    </source>
</evidence>